<feature type="region of interest" description="Disordered" evidence="1">
    <location>
        <begin position="1"/>
        <end position="23"/>
    </location>
</feature>
<feature type="compositionally biased region" description="Low complexity" evidence="1">
    <location>
        <begin position="7"/>
        <end position="20"/>
    </location>
</feature>
<feature type="non-terminal residue" evidence="2">
    <location>
        <position position="1"/>
    </location>
</feature>
<name>A0A6J4TZW6_9ACTN</name>
<accession>A0A6J4TZW6</accession>
<protein>
    <submittedName>
        <fullName evidence="2">Uncharacterized protein</fullName>
    </submittedName>
</protein>
<proteinExistence type="predicted"/>
<gene>
    <name evidence="2" type="ORF">AVDCRST_MAG85-4224</name>
</gene>
<dbReference type="EMBL" id="CADCVT010000480">
    <property type="protein sequence ID" value="CAA9536984.1"/>
    <property type="molecule type" value="Genomic_DNA"/>
</dbReference>
<organism evidence="2">
    <name type="scientific">uncultured Solirubrobacteraceae bacterium</name>
    <dbReference type="NCBI Taxonomy" id="1162706"/>
    <lineage>
        <taxon>Bacteria</taxon>
        <taxon>Bacillati</taxon>
        <taxon>Actinomycetota</taxon>
        <taxon>Thermoleophilia</taxon>
        <taxon>Solirubrobacterales</taxon>
        <taxon>Solirubrobacteraceae</taxon>
        <taxon>environmental samples</taxon>
    </lineage>
</organism>
<evidence type="ECO:0000256" key="1">
    <source>
        <dbReference type="SAM" id="MobiDB-lite"/>
    </source>
</evidence>
<evidence type="ECO:0000313" key="2">
    <source>
        <dbReference type="EMBL" id="CAA9536984.1"/>
    </source>
</evidence>
<reference evidence="2" key="1">
    <citation type="submission" date="2020-02" db="EMBL/GenBank/DDBJ databases">
        <authorList>
            <person name="Meier V. D."/>
        </authorList>
    </citation>
    <scope>NUCLEOTIDE SEQUENCE</scope>
    <source>
        <strain evidence="2">AVDCRST_MAG85</strain>
    </source>
</reference>
<dbReference type="AlphaFoldDB" id="A0A6J4TZW6"/>
<sequence length="71" mass="7378">PDPEPAAAPTATATASAPADDGGDVEGARLIALNMALNGQSREETDRYLAENFDLSDRQALLDEVYESVGG</sequence>